<dbReference type="NCBIfam" id="TIGR02227">
    <property type="entry name" value="sigpep_I_bact"/>
    <property type="match status" value="1"/>
</dbReference>
<feature type="transmembrane region" description="Helical" evidence="3">
    <location>
        <begin position="20"/>
        <end position="42"/>
    </location>
</feature>
<evidence type="ECO:0000256" key="1">
    <source>
        <dbReference type="ARBA" id="ARBA00004401"/>
    </source>
</evidence>
<evidence type="ECO:0000313" key="6">
    <source>
        <dbReference type="Proteomes" id="UP001597483"/>
    </source>
</evidence>
<keyword evidence="6" id="KW-1185">Reference proteome</keyword>
<evidence type="ECO:0000259" key="4">
    <source>
        <dbReference type="Pfam" id="PF10502"/>
    </source>
</evidence>
<dbReference type="PANTHER" id="PTHR43390">
    <property type="entry name" value="SIGNAL PEPTIDASE I"/>
    <property type="match status" value="1"/>
</dbReference>
<dbReference type="RefSeq" id="WP_378309057.1">
    <property type="nucleotide sequence ID" value="NZ_JBHUKS010000024.1"/>
</dbReference>
<keyword evidence="3" id="KW-0472">Membrane</keyword>
<dbReference type="GO" id="GO:0009003">
    <property type="term" value="F:signal peptidase activity"/>
    <property type="evidence" value="ECO:0007669"/>
    <property type="project" value="UniProtKB-EC"/>
</dbReference>
<evidence type="ECO:0000256" key="3">
    <source>
        <dbReference type="RuleBase" id="RU362042"/>
    </source>
</evidence>
<evidence type="ECO:0000313" key="5">
    <source>
        <dbReference type="EMBL" id="MFD2471806.1"/>
    </source>
</evidence>
<gene>
    <name evidence="5" type="primary">lepB</name>
    <name evidence="5" type="ORF">ACFSVL_30735</name>
</gene>
<evidence type="ECO:0000256" key="2">
    <source>
        <dbReference type="ARBA" id="ARBA00009370"/>
    </source>
</evidence>
<dbReference type="PANTHER" id="PTHR43390:SF1">
    <property type="entry name" value="CHLOROPLAST PROCESSING PEPTIDASE"/>
    <property type="match status" value="1"/>
</dbReference>
<dbReference type="SUPFAM" id="SSF51306">
    <property type="entry name" value="LexA/Signal peptidase"/>
    <property type="match status" value="1"/>
</dbReference>
<keyword evidence="3" id="KW-1133">Transmembrane helix</keyword>
<dbReference type="PRINTS" id="PR00727">
    <property type="entry name" value="LEADERPTASE"/>
</dbReference>
<dbReference type="InterPro" id="IPR019533">
    <property type="entry name" value="Peptidase_S26"/>
</dbReference>
<keyword evidence="3 5" id="KW-0378">Hydrolase</keyword>
<keyword evidence="3" id="KW-0645">Protease</keyword>
<keyword evidence="3" id="KW-0812">Transmembrane</keyword>
<sequence length="256" mass="26555">MTEGFPAAPPSVERAPRRFPWLLAVFVLLAAAGAVLAATGLLKVLSYRSLAMTGGSMAHTVAAGERVVFGLHEGQEIHRGDLVVFDASAFGDGRRGMFLQRVIGVGGDVVECCDDHRRIKVNGKSIDEPYAAGEQATFYAKVPPGAVFVAGDQRDIADDSRWRVNEPGGGAMPLSAVYGVVSGTGNLFWVKQIPATTAFADAGLPGTTEPDSGPVAGRITAGAGAVLFLIGFAGLLVTVVRSAGKRRKAAAVPPAR</sequence>
<comment type="caution">
    <text evidence="3">Lacks conserved residue(s) required for the propagation of feature annotation.</text>
</comment>
<dbReference type="InterPro" id="IPR036286">
    <property type="entry name" value="LexA/Signal_pep-like_sf"/>
</dbReference>
<organism evidence="5 6">
    <name type="scientific">Amycolatopsis silviterrae</name>
    <dbReference type="NCBI Taxonomy" id="1656914"/>
    <lineage>
        <taxon>Bacteria</taxon>
        <taxon>Bacillati</taxon>
        <taxon>Actinomycetota</taxon>
        <taxon>Actinomycetes</taxon>
        <taxon>Pseudonocardiales</taxon>
        <taxon>Pseudonocardiaceae</taxon>
        <taxon>Amycolatopsis</taxon>
    </lineage>
</organism>
<name>A0ABW5HEZ3_9PSEU</name>
<dbReference type="Proteomes" id="UP001597483">
    <property type="component" value="Unassembled WGS sequence"/>
</dbReference>
<comment type="similarity">
    <text evidence="2 3">Belongs to the peptidase S26 family.</text>
</comment>
<comment type="catalytic activity">
    <reaction evidence="3">
        <text>Cleavage of hydrophobic, N-terminal signal or leader sequences from secreted and periplasmic proteins.</text>
        <dbReference type="EC" id="3.4.21.89"/>
    </reaction>
</comment>
<dbReference type="InterPro" id="IPR000223">
    <property type="entry name" value="Pept_S26A_signal_pept_1"/>
</dbReference>
<dbReference type="EMBL" id="JBHUKS010000024">
    <property type="protein sequence ID" value="MFD2471806.1"/>
    <property type="molecule type" value="Genomic_DNA"/>
</dbReference>
<comment type="caution">
    <text evidence="5">The sequence shown here is derived from an EMBL/GenBank/DDBJ whole genome shotgun (WGS) entry which is preliminary data.</text>
</comment>
<protein>
    <recommendedName>
        <fullName evidence="3">Signal peptidase I</fullName>
        <ecNumber evidence="3">3.4.21.89</ecNumber>
    </recommendedName>
</protein>
<proteinExistence type="inferred from homology"/>
<feature type="domain" description="Peptidase S26" evidence="4">
    <location>
        <begin position="31"/>
        <end position="181"/>
    </location>
</feature>
<feature type="transmembrane region" description="Helical" evidence="3">
    <location>
        <begin position="219"/>
        <end position="240"/>
    </location>
</feature>
<accession>A0ABW5HEZ3</accession>
<dbReference type="EC" id="3.4.21.89" evidence="3"/>
<reference evidence="6" key="1">
    <citation type="journal article" date="2019" name="Int. J. Syst. Evol. Microbiol.">
        <title>The Global Catalogue of Microorganisms (GCM) 10K type strain sequencing project: providing services to taxonomists for standard genome sequencing and annotation.</title>
        <authorList>
            <consortium name="The Broad Institute Genomics Platform"/>
            <consortium name="The Broad Institute Genome Sequencing Center for Infectious Disease"/>
            <person name="Wu L."/>
            <person name="Ma J."/>
        </authorList>
    </citation>
    <scope>NUCLEOTIDE SEQUENCE [LARGE SCALE GENOMIC DNA]</scope>
    <source>
        <strain evidence="6">CGMCC 4.7641</strain>
    </source>
</reference>
<dbReference type="Gene3D" id="2.10.109.10">
    <property type="entry name" value="Umud Fragment, subunit A"/>
    <property type="match status" value="1"/>
</dbReference>
<comment type="subcellular location">
    <subcellularLocation>
        <location evidence="1">Cell membrane</location>
        <topology evidence="1">Single-pass type II membrane protein</topology>
    </subcellularLocation>
    <subcellularLocation>
        <location evidence="3">Membrane</location>
        <topology evidence="3">Single-pass type II membrane protein</topology>
    </subcellularLocation>
</comment>
<feature type="transmembrane region" description="Helical" evidence="3">
    <location>
        <begin position="171"/>
        <end position="190"/>
    </location>
</feature>
<dbReference type="Pfam" id="PF10502">
    <property type="entry name" value="Peptidase_S26"/>
    <property type="match status" value="1"/>
</dbReference>